<accession>A0ABU6HEJ9</accession>
<feature type="signal peptide" evidence="2">
    <location>
        <begin position="1"/>
        <end position="25"/>
    </location>
</feature>
<evidence type="ECO:0000256" key="1">
    <source>
        <dbReference type="SAM" id="MobiDB-lite"/>
    </source>
</evidence>
<comment type="caution">
    <text evidence="3">The sequence shown here is derived from an EMBL/GenBank/DDBJ whole genome shotgun (WGS) entry which is preliminary data.</text>
</comment>
<feature type="chain" id="PRO_5047220393" evidence="2">
    <location>
        <begin position="26"/>
        <end position="204"/>
    </location>
</feature>
<feature type="region of interest" description="Disordered" evidence="1">
    <location>
        <begin position="27"/>
        <end position="51"/>
    </location>
</feature>
<dbReference type="Gene3D" id="2.30.30.40">
    <property type="entry name" value="SH3 Domains"/>
    <property type="match status" value="1"/>
</dbReference>
<evidence type="ECO:0000256" key="2">
    <source>
        <dbReference type="SAM" id="SignalP"/>
    </source>
</evidence>
<keyword evidence="2" id="KW-0732">Signal</keyword>
<gene>
    <name evidence="3" type="ORF">VK792_05880</name>
</gene>
<dbReference type="Proteomes" id="UP001348149">
    <property type="component" value="Unassembled WGS sequence"/>
</dbReference>
<feature type="compositionally biased region" description="Gly residues" evidence="1">
    <location>
        <begin position="27"/>
        <end position="44"/>
    </location>
</feature>
<dbReference type="Pfam" id="PF06347">
    <property type="entry name" value="SH3_4"/>
    <property type="match status" value="2"/>
</dbReference>
<name>A0ABU6HEJ9_9RHOB</name>
<sequence>MSWTLVKAGVVATLIFGLSSVTVNAGQGNGGGGGQSHQSGGGEGPRAEGKDLHLAGLPHRQKKRGPETNLPIPRFVSMKASMGNVRRGPSLTHRIDWVYKRRDMPLMITAEYGHWRRVQDRDGAGGWVHYSLLSGVRTVIVQDEMADLRTRPDERAPIAARLETGVIARLGDCTLAWCEVEAGGYDGWTLKAGLWGVEADEIRN</sequence>
<dbReference type="InterPro" id="IPR010466">
    <property type="entry name" value="DUF1058"/>
</dbReference>
<proteinExistence type="predicted"/>
<protein>
    <submittedName>
        <fullName evidence="3">SH3 domain-containing protein</fullName>
    </submittedName>
</protein>
<dbReference type="EMBL" id="JAYLLH010000006">
    <property type="protein sequence ID" value="MEC3860806.1"/>
    <property type="molecule type" value="Genomic_DNA"/>
</dbReference>
<organism evidence="3 4">
    <name type="scientific">Mesobacterium hydrothermale</name>
    <dbReference type="NCBI Taxonomy" id="3111907"/>
    <lineage>
        <taxon>Bacteria</taxon>
        <taxon>Pseudomonadati</taxon>
        <taxon>Pseudomonadota</taxon>
        <taxon>Alphaproteobacteria</taxon>
        <taxon>Rhodobacterales</taxon>
        <taxon>Roseobacteraceae</taxon>
        <taxon>Mesobacterium</taxon>
    </lineage>
</organism>
<keyword evidence="4" id="KW-1185">Reference proteome</keyword>
<evidence type="ECO:0000313" key="3">
    <source>
        <dbReference type="EMBL" id="MEC3860806.1"/>
    </source>
</evidence>
<reference evidence="3 4" key="1">
    <citation type="submission" date="2024-01" db="EMBL/GenBank/DDBJ databases">
        <title>Mesobacterium rodlantinim sp. nov., isolated from shallow sea hydrothermal systems off Kueishantao Island.</title>
        <authorList>
            <person name="Su Z."/>
            <person name="Tang K."/>
        </authorList>
    </citation>
    <scope>NUCLEOTIDE SEQUENCE [LARGE SCALE GENOMIC DNA]</scope>
    <source>
        <strain evidence="3 4">TK19101</strain>
    </source>
</reference>
<evidence type="ECO:0000313" key="4">
    <source>
        <dbReference type="Proteomes" id="UP001348149"/>
    </source>
</evidence>